<protein>
    <recommendedName>
        <fullName evidence="3">DUF4494 domain-containing protein</fullName>
    </recommendedName>
</protein>
<evidence type="ECO:0000313" key="2">
    <source>
        <dbReference type="Proteomes" id="UP000182057"/>
    </source>
</evidence>
<reference evidence="1 2" key="1">
    <citation type="submission" date="2016-09" db="EMBL/GenBank/DDBJ databases">
        <authorList>
            <person name="Capua I."/>
            <person name="De Benedictis P."/>
            <person name="Joannis T."/>
            <person name="Lombin L.H."/>
            <person name="Cattoli G."/>
        </authorList>
    </citation>
    <scope>NUCLEOTIDE SEQUENCE [LARGE SCALE GENOMIC DNA]</scope>
    <source>
        <strain evidence="1 2">UB20</strain>
    </source>
</reference>
<dbReference type="Pfam" id="PF14902">
    <property type="entry name" value="DUF4494"/>
    <property type="match status" value="1"/>
</dbReference>
<dbReference type="InterPro" id="IPR027848">
    <property type="entry name" value="DUF4494"/>
</dbReference>
<dbReference type="RefSeq" id="WP_046825846.1">
    <property type="nucleotide sequence ID" value="NZ_CAJPTF010000074.1"/>
</dbReference>
<gene>
    <name evidence="1" type="ORF">TFUB20_00217</name>
</gene>
<accession>A0A1D3UDB4</accession>
<name>A0A1D3UDB4_TANFO</name>
<dbReference type="AlphaFoldDB" id="A0A1D3UDB4"/>
<dbReference type="EMBL" id="FMMM01000016">
    <property type="protein sequence ID" value="SCQ18071.1"/>
    <property type="molecule type" value="Genomic_DNA"/>
</dbReference>
<sequence length="157" mass="17764">MNWFECKVSYEKAMEGGMQKKVTEPYLVDAMSFTEAEARIIEEIRPYISGEFTVADIKRARLSEIFYNPQGDRYYKAKVCYITLDEKSGAEKKTAVQMLAQASSVREAIEVIDEGMKGTMADYEIASVAESPLIDVFPFSEDAKERQAVMLKQDVEG</sequence>
<dbReference type="OrthoDB" id="954784at2"/>
<evidence type="ECO:0008006" key="3">
    <source>
        <dbReference type="Google" id="ProtNLM"/>
    </source>
</evidence>
<proteinExistence type="predicted"/>
<evidence type="ECO:0000313" key="1">
    <source>
        <dbReference type="EMBL" id="SCQ18071.1"/>
    </source>
</evidence>
<dbReference type="Proteomes" id="UP000182057">
    <property type="component" value="Unassembled WGS sequence"/>
</dbReference>
<organism evidence="1 2">
    <name type="scientific">Tannerella forsythia</name>
    <name type="common">Bacteroides forsythus</name>
    <dbReference type="NCBI Taxonomy" id="28112"/>
    <lineage>
        <taxon>Bacteria</taxon>
        <taxon>Pseudomonadati</taxon>
        <taxon>Bacteroidota</taxon>
        <taxon>Bacteroidia</taxon>
        <taxon>Bacteroidales</taxon>
        <taxon>Tannerellaceae</taxon>
        <taxon>Tannerella</taxon>
    </lineage>
</organism>